<organism evidence="2 3">
    <name type="scientific">Metschnikowia aff. pulcherrima</name>
    <dbReference type="NCBI Taxonomy" id="2163413"/>
    <lineage>
        <taxon>Eukaryota</taxon>
        <taxon>Fungi</taxon>
        <taxon>Dikarya</taxon>
        <taxon>Ascomycota</taxon>
        <taxon>Saccharomycotina</taxon>
        <taxon>Pichiomycetes</taxon>
        <taxon>Metschnikowiaceae</taxon>
        <taxon>Metschnikowia</taxon>
    </lineage>
</organism>
<feature type="signal peptide" evidence="1">
    <location>
        <begin position="1"/>
        <end position="18"/>
    </location>
</feature>
<protein>
    <submittedName>
        <fullName evidence="2">Uncharacterized protein</fullName>
    </submittedName>
</protein>
<name>A0A4P6XU19_9ASCO</name>
<dbReference type="EMBL" id="CP034460">
    <property type="protein sequence ID" value="QBM89966.1"/>
    <property type="molecule type" value="Genomic_DNA"/>
</dbReference>
<evidence type="ECO:0000256" key="1">
    <source>
        <dbReference type="SAM" id="SignalP"/>
    </source>
</evidence>
<dbReference type="Proteomes" id="UP000292447">
    <property type="component" value="Chromosome V"/>
</dbReference>
<keyword evidence="3" id="KW-1185">Reference proteome</keyword>
<gene>
    <name evidence="2" type="ORF">METSCH_E02030</name>
</gene>
<proteinExistence type="predicted"/>
<evidence type="ECO:0000313" key="3">
    <source>
        <dbReference type="Proteomes" id="UP000292447"/>
    </source>
</evidence>
<feature type="chain" id="PRO_5020796240" evidence="1">
    <location>
        <begin position="19"/>
        <end position="243"/>
    </location>
</feature>
<evidence type="ECO:0000313" key="2">
    <source>
        <dbReference type="EMBL" id="QBM89966.1"/>
    </source>
</evidence>
<accession>A0A4P6XU19</accession>
<keyword evidence="1" id="KW-0732">Signal</keyword>
<sequence length="243" mass="27988">MKSVLICALLKLILQIQAIQTVPSPNVLFADVAPITDEAIHQKQAQIFATDYLQNIPGCPEAPQGLLDWLIHRLKLFLRESYFDSKGFESLAATLENRLYEIGRWILQLPFCQKLATEWKFAENMFQVMTNAVEELKLLNGPSMDEYLVRCVIQLNVRLLAFHNSQGEADLLVLWRPEEIRLYETFLETWSRSYKSLPRVPVDTGLIFESQFTQAQNTLRALSKQIVKEENSHFMRDNGADRG</sequence>
<dbReference type="AlphaFoldDB" id="A0A4P6XU19"/>
<reference evidence="3" key="1">
    <citation type="submission" date="2019-03" db="EMBL/GenBank/DDBJ databases">
        <title>Snf2 controls pulcherriminic acid biosynthesis and connects pigmentation and antifungal activity of the yeast Metschnikowia pulcherrima.</title>
        <authorList>
            <person name="Gore-Lloyd D."/>
            <person name="Sumann I."/>
            <person name="Brachmann A.O."/>
            <person name="Schneeberger K."/>
            <person name="Ortiz-Merino R.A."/>
            <person name="Moreno-Beltran M."/>
            <person name="Schlaefli M."/>
            <person name="Kirner P."/>
            <person name="Santos Kron A."/>
            <person name="Wolfe K.H."/>
            <person name="Piel J."/>
            <person name="Ahrens C.H."/>
            <person name="Henk D."/>
            <person name="Freimoser F.M."/>
        </authorList>
    </citation>
    <scope>NUCLEOTIDE SEQUENCE [LARGE SCALE GENOMIC DNA]</scope>
    <source>
        <strain evidence="3">APC 1.2</strain>
    </source>
</reference>